<keyword evidence="5" id="KW-1185">Reference proteome</keyword>
<dbReference type="Gene3D" id="3.40.50.720">
    <property type="entry name" value="NAD(P)-binding Rossmann-like Domain"/>
    <property type="match status" value="1"/>
</dbReference>
<sequence>MSKAVISLSRSAPLVAARQRAASSGILTRRRLAESSPRRLLSASSLERATAWSTSSSSVLSSSRGISTDAAKNSTYRATIDPNSYLTTNVMDLMSLKDRVAVITGAARGIGLALAFAVAEAGGKVAIVDASPQPHEACAQLQEICSELRYYQSDVTNYDVLQQTFNDIIKDFGRIDGLITAAGICPDQPFLDRDPKSVKKCLEINNLGTYYCTQLAARQMVSQPLNNEASGAGSIVMIASVAAHRASRDQYTSDYCMSKGGVLSLTRQLGVELADQQIRVNCISPGYMATDMTIDLVKSRPRLGEIFNTEPPMKRIGDRTDLKAAAVYLLADASAYMTSGELLITGGMHAGRVH</sequence>
<keyword evidence="3" id="KW-0560">Oxidoreductase</keyword>
<proteinExistence type="inferred from homology"/>
<evidence type="ECO:0000256" key="3">
    <source>
        <dbReference type="ARBA" id="ARBA00023002"/>
    </source>
</evidence>
<dbReference type="PANTHER" id="PTHR42760">
    <property type="entry name" value="SHORT-CHAIN DEHYDROGENASES/REDUCTASES FAMILY MEMBER"/>
    <property type="match status" value="1"/>
</dbReference>
<dbReference type="InterPro" id="IPR020904">
    <property type="entry name" value="Sc_DH/Rdtase_CS"/>
</dbReference>
<protein>
    <submittedName>
        <fullName evidence="4">Uncharacterized protein</fullName>
    </submittedName>
</protein>
<accession>A0ABR3P1Y8</accession>
<reference evidence="4 5" key="1">
    <citation type="submission" date="2024-07" db="EMBL/GenBank/DDBJ databases">
        <title>Draft sequence of the Neodothiora populina.</title>
        <authorList>
            <person name="Drown D.D."/>
            <person name="Schuette U.S."/>
            <person name="Buechlein A.B."/>
            <person name="Rusch D.R."/>
            <person name="Winton L.W."/>
            <person name="Adams G.A."/>
        </authorList>
    </citation>
    <scope>NUCLEOTIDE SEQUENCE [LARGE SCALE GENOMIC DNA]</scope>
    <source>
        <strain evidence="4 5">CPC 39397</strain>
    </source>
</reference>
<gene>
    <name evidence="4" type="ORF">AAFC00_004433</name>
</gene>
<dbReference type="EMBL" id="JBFMKM010000016">
    <property type="protein sequence ID" value="KAL1296806.1"/>
    <property type="molecule type" value="Genomic_DNA"/>
</dbReference>
<dbReference type="RefSeq" id="XP_069196488.1">
    <property type="nucleotide sequence ID" value="XM_069347768.1"/>
</dbReference>
<dbReference type="InterPro" id="IPR036291">
    <property type="entry name" value="NAD(P)-bd_dom_sf"/>
</dbReference>
<dbReference type="GeneID" id="95978133"/>
<dbReference type="InterPro" id="IPR002347">
    <property type="entry name" value="SDR_fam"/>
</dbReference>
<name>A0ABR3P1Y8_9PEZI</name>
<organism evidence="4 5">
    <name type="scientific">Neodothiora populina</name>
    <dbReference type="NCBI Taxonomy" id="2781224"/>
    <lineage>
        <taxon>Eukaryota</taxon>
        <taxon>Fungi</taxon>
        <taxon>Dikarya</taxon>
        <taxon>Ascomycota</taxon>
        <taxon>Pezizomycotina</taxon>
        <taxon>Dothideomycetes</taxon>
        <taxon>Dothideomycetidae</taxon>
        <taxon>Dothideales</taxon>
        <taxon>Dothioraceae</taxon>
        <taxon>Neodothiora</taxon>
    </lineage>
</organism>
<dbReference type="Pfam" id="PF13561">
    <property type="entry name" value="adh_short_C2"/>
    <property type="match status" value="1"/>
</dbReference>
<dbReference type="SUPFAM" id="SSF51735">
    <property type="entry name" value="NAD(P)-binding Rossmann-fold domains"/>
    <property type="match status" value="1"/>
</dbReference>
<dbReference type="PANTHER" id="PTHR42760:SF115">
    <property type="entry name" value="3-OXOACYL-[ACYL-CARRIER-PROTEIN] REDUCTASE FABG"/>
    <property type="match status" value="1"/>
</dbReference>
<evidence type="ECO:0000313" key="5">
    <source>
        <dbReference type="Proteomes" id="UP001562354"/>
    </source>
</evidence>
<evidence type="ECO:0000256" key="2">
    <source>
        <dbReference type="ARBA" id="ARBA00022857"/>
    </source>
</evidence>
<comment type="caution">
    <text evidence="4">The sequence shown here is derived from an EMBL/GenBank/DDBJ whole genome shotgun (WGS) entry which is preliminary data.</text>
</comment>
<evidence type="ECO:0000313" key="4">
    <source>
        <dbReference type="EMBL" id="KAL1296806.1"/>
    </source>
</evidence>
<dbReference type="PRINTS" id="PR00080">
    <property type="entry name" value="SDRFAMILY"/>
</dbReference>
<comment type="similarity">
    <text evidence="1">Belongs to the short-chain dehydrogenases/reductases (SDR) family.</text>
</comment>
<dbReference type="Proteomes" id="UP001562354">
    <property type="component" value="Unassembled WGS sequence"/>
</dbReference>
<dbReference type="PRINTS" id="PR00081">
    <property type="entry name" value="GDHRDH"/>
</dbReference>
<keyword evidence="2" id="KW-0521">NADP</keyword>
<dbReference type="PROSITE" id="PS00061">
    <property type="entry name" value="ADH_SHORT"/>
    <property type="match status" value="1"/>
</dbReference>
<evidence type="ECO:0000256" key="1">
    <source>
        <dbReference type="ARBA" id="ARBA00006484"/>
    </source>
</evidence>